<keyword evidence="5" id="KW-0234">DNA repair</keyword>
<dbReference type="PANTHER" id="PTHR10815">
    <property type="entry name" value="METHYLATED-DNA--PROTEIN-CYSTEINE METHYLTRANSFERASE"/>
    <property type="match status" value="1"/>
</dbReference>
<dbReference type="InterPro" id="IPR036217">
    <property type="entry name" value="MethylDNA_cys_MeTrfase_DNAb"/>
</dbReference>
<reference evidence="8 9" key="1">
    <citation type="journal article" date="2019" name="Int. J. Syst. Evol. Microbiol.">
        <title>The Global Catalogue of Microorganisms (GCM) 10K type strain sequencing project: providing services to taxonomists for standard genome sequencing and annotation.</title>
        <authorList>
            <consortium name="The Broad Institute Genomics Platform"/>
            <consortium name="The Broad Institute Genome Sequencing Center for Infectious Disease"/>
            <person name="Wu L."/>
            <person name="Ma J."/>
        </authorList>
    </citation>
    <scope>NUCLEOTIDE SEQUENCE [LARGE SCALE GENOMIC DNA]</scope>
    <source>
        <strain evidence="8 9">CGMCC 1.12285</strain>
    </source>
</reference>
<dbReference type="AlphaFoldDB" id="A0ABD6B3S5"/>
<feature type="domain" description="Methylated-DNA-[protein]-cysteine S-methyltransferase DNA binding" evidence="7">
    <location>
        <begin position="52"/>
        <end position="126"/>
    </location>
</feature>
<comment type="catalytic activity">
    <reaction evidence="1">
        <text>a 4-O-methyl-thymidine in DNA + L-cysteinyl-[protein] = a thymidine in DNA + S-methyl-L-cysteinyl-[protein]</text>
        <dbReference type="Rhea" id="RHEA:53428"/>
        <dbReference type="Rhea" id="RHEA-COMP:10131"/>
        <dbReference type="Rhea" id="RHEA-COMP:10132"/>
        <dbReference type="Rhea" id="RHEA-COMP:13555"/>
        <dbReference type="Rhea" id="RHEA-COMP:13556"/>
        <dbReference type="ChEBI" id="CHEBI:29950"/>
        <dbReference type="ChEBI" id="CHEBI:82612"/>
        <dbReference type="ChEBI" id="CHEBI:137386"/>
        <dbReference type="ChEBI" id="CHEBI:137387"/>
        <dbReference type="EC" id="2.1.1.63"/>
    </reaction>
</comment>
<dbReference type="Proteomes" id="UP001597111">
    <property type="component" value="Unassembled WGS sequence"/>
</dbReference>
<organism evidence="8 9">
    <name type="scientific">Halolamina salina</name>
    <dbReference type="NCBI Taxonomy" id="1220023"/>
    <lineage>
        <taxon>Archaea</taxon>
        <taxon>Methanobacteriati</taxon>
        <taxon>Methanobacteriota</taxon>
        <taxon>Stenosarchaea group</taxon>
        <taxon>Halobacteria</taxon>
        <taxon>Halobacteriales</taxon>
        <taxon>Haloferacaceae</taxon>
    </lineage>
</organism>
<proteinExistence type="predicted"/>
<dbReference type="Pfam" id="PF01035">
    <property type="entry name" value="DNA_binding_1"/>
    <property type="match status" value="1"/>
</dbReference>
<dbReference type="SUPFAM" id="SSF46767">
    <property type="entry name" value="Methylated DNA-protein cysteine methyltransferase, C-terminal domain"/>
    <property type="match status" value="1"/>
</dbReference>
<dbReference type="InterPro" id="IPR001497">
    <property type="entry name" value="MethylDNA_cys_MeTrfase_AS"/>
</dbReference>
<dbReference type="InterPro" id="IPR036388">
    <property type="entry name" value="WH-like_DNA-bd_sf"/>
</dbReference>
<dbReference type="PROSITE" id="PS00374">
    <property type="entry name" value="MGMT"/>
    <property type="match status" value="1"/>
</dbReference>
<dbReference type="GO" id="GO:0003908">
    <property type="term" value="F:methylated-DNA-[protein]-cysteine S-methyltransferase activity"/>
    <property type="evidence" value="ECO:0007669"/>
    <property type="project" value="UniProtKB-EC"/>
</dbReference>
<evidence type="ECO:0000256" key="2">
    <source>
        <dbReference type="ARBA" id="ARBA00022603"/>
    </source>
</evidence>
<evidence type="ECO:0000256" key="1">
    <source>
        <dbReference type="ARBA" id="ARBA00001286"/>
    </source>
</evidence>
<evidence type="ECO:0000256" key="3">
    <source>
        <dbReference type="ARBA" id="ARBA00022679"/>
    </source>
</evidence>
<dbReference type="GO" id="GO:0006281">
    <property type="term" value="P:DNA repair"/>
    <property type="evidence" value="ECO:0007669"/>
    <property type="project" value="UniProtKB-KW"/>
</dbReference>
<dbReference type="Gene3D" id="1.10.10.10">
    <property type="entry name" value="Winged helix-like DNA-binding domain superfamily/Winged helix DNA-binding domain"/>
    <property type="match status" value="1"/>
</dbReference>
<dbReference type="EC" id="2.1.1.63" evidence="8"/>
<dbReference type="NCBIfam" id="TIGR00589">
    <property type="entry name" value="ogt"/>
    <property type="match status" value="1"/>
</dbReference>
<sequence>MRVEIHGDAYELDTDRVAEAEAEIRRQLAAYAAGEREAFDLTVDYPGGHLGDVMRAMAAIPYGETRTYGDLAAELDSGAVAVGQACGANPLPIVVPCHRVVGVDDSGGFSAAGGVDAKRRLLAFERGETLDRFE</sequence>
<dbReference type="PANTHER" id="PTHR10815:SF5">
    <property type="entry name" value="METHYLATED-DNA--PROTEIN-CYSTEINE METHYLTRANSFERASE"/>
    <property type="match status" value="1"/>
</dbReference>
<comment type="caution">
    <text evidence="8">The sequence shown here is derived from an EMBL/GenBank/DDBJ whole genome shotgun (WGS) entry which is preliminary data.</text>
</comment>
<name>A0ABD6B3S5_9EURY</name>
<keyword evidence="2 8" id="KW-0489">Methyltransferase</keyword>
<dbReference type="GO" id="GO:0032259">
    <property type="term" value="P:methylation"/>
    <property type="evidence" value="ECO:0007669"/>
    <property type="project" value="UniProtKB-KW"/>
</dbReference>
<evidence type="ECO:0000313" key="9">
    <source>
        <dbReference type="Proteomes" id="UP001597111"/>
    </source>
</evidence>
<evidence type="ECO:0000256" key="6">
    <source>
        <dbReference type="ARBA" id="ARBA00049348"/>
    </source>
</evidence>
<keyword evidence="3 8" id="KW-0808">Transferase</keyword>
<evidence type="ECO:0000313" key="8">
    <source>
        <dbReference type="EMBL" id="MFD1525493.1"/>
    </source>
</evidence>
<dbReference type="CDD" id="cd06445">
    <property type="entry name" value="ATase"/>
    <property type="match status" value="1"/>
</dbReference>
<evidence type="ECO:0000256" key="4">
    <source>
        <dbReference type="ARBA" id="ARBA00022763"/>
    </source>
</evidence>
<dbReference type="RefSeq" id="WP_379818118.1">
    <property type="nucleotide sequence ID" value="NZ_JBHUDH010000033.1"/>
</dbReference>
<dbReference type="InterPro" id="IPR014048">
    <property type="entry name" value="MethylDNA_cys_MeTrfase_DNA-bd"/>
</dbReference>
<protein>
    <submittedName>
        <fullName evidence="8">Methylated-DNA--[protein]-cysteine S-methyltransferase</fullName>
        <ecNumber evidence="8">2.1.1.63</ecNumber>
    </submittedName>
</protein>
<comment type="catalytic activity">
    <reaction evidence="6">
        <text>a 6-O-methyl-2'-deoxyguanosine in DNA + L-cysteinyl-[protein] = S-methyl-L-cysteinyl-[protein] + a 2'-deoxyguanosine in DNA</text>
        <dbReference type="Rhea" id="RHEA:24000"/>
        <dbReference type="Rhea" id="RHEA-COMP:10131"/>
        <dbReference type="Rhea" id="RHEA-COMP:10132"/>
        <dbReference type="Rhea" id="RHEA-COMP:11367"/>
        <dbReference type="Rhea" id="RHEA-COMP:11368"/>
        <dbReference type="ChEBI" id="CHEBI:29950"/>
        <dbReference type="ChEBI" id="CHEBI:82612"/>
        <dbReference type="ChEBI" id="CHEBI:85445"/>
        <dbReference type="ChEBI" id="CHEBI:85448"/>
        <dbReference type="EC" id="2.1.1.63"/>
    </reaction>
</comment>
<dbReference type="EMBL" id="JBHUDH010000033">
    <property type="protein sequence ID" value="MFD1525493.1"/>
    <property type="molecule type" value="Genomic_DNA"/>
</dbReference>
<keyword evidence="9" id="KW-1185">Reference proteome</keyword>
<accession>A0ABD6B3S5</accession>
<evidence type="ECO:0000256" key="5">
    <source>
        <dbReference type="ARBA" id="ARBA00023204"/>
    </source>
</evidence>
<keyword evidence="4" id="KW-0227">DNA damage</keyword>
<evidence type="ECO:0000259" key="7">
    <source>
        <dbReference type="Pfam" id="PF01035"/>
    </source>
</evidence>
<gene>
    <name evidence="8" type="ORF">ACFR9S_04145</name>
</gene>